<evidence type="ECO:0000313" key="4">
    <source>
        <dbReference type="Proteomes" id="UP001595772"/>
    </source>
</evidence>
<feature type="domain" description="Gfo/Idh/MocA-like oxidoreductase N-terminal" evidence="1">
    <location>
        <begin position="3"/>
        <end position="118"/>
    </location>
</feature>
<dbReference type="InterPro" id="IPR000683">
    <property type="entry name" value="Gfo/Idh/MocA-like_OxRdtase_N"/>
</dbReference>
<name>A0ABV8GXZ0_9BACI</name>
<dbReference type="Proteomes" id="UP001595772">
    <property type="component" value="Unassembled WGS sequence"/>
</dbReference>
<dbReference type="Gene3D" id="3.30.360.10">
    <property type="entry name" value="Dihydrodipicolinate Reductase, domain 2"/>
    <property type="match status" value="1"/>
</dbReference>
<comment type="caution">
    <text evidence="3">The sequence shown here is derived from an EMBL/GenBank/DDBJ whole genome shotgun (WGS) entry which is preliminary data.</text>
</comment>
<evidence type="ECO:0000259" key="1">
    <source>
        <dbReference type="Pfam" id="PF01408"/>
    </source>
</evidence>
<dbReference type="SUPFAM" id="SSF55347">
    <property type="entry name" value="Glyceraldehyde-3-phosphate dehydrogenase-like, C-terminal domain"/>
    <property type="match status" value="1"/>
</dbReference>
<organism evidence="3 4">
    <name type="scientific">Oceanobacillus longus</name>
    <dbReference type="NCBI Taxonomy" id="930120"/>
    <lineage>
        <taxon>Bacteria</taxon>
        <taxon>Bacillati</taxon>
        <taxon>Bacillota</taxon>
        <taxon>Bacilli</taxon>
        <taxon>Bacillales</taxon>
        <taxon>Bacillaceae</taxon>
        <taxon>Oceanobacillus</taxon>
    </lineage>
</organism>
<gene>
    <name evidence="3" type="ORF">ACFOUV_07430</name>
</gene>
<dbReference type="RefSeq" id="WP_379496153.1">
    <property type="nucleotide sequence ID" value="NZ_JBHSAO010000004.1"/>
</dbReference>
<dbReference type="Pfam" id="PF22725">
    <property type="entry name" value="GFO_IDH_MocA_C3"/>
    <property type="match status" value="1"/>
</dbReference>
<dbReference type="Pfam" id="PF01408">
    <property type="entry name" value="GFO_IDH_MocA"/>
    <property type="match status" value="1"/>
</dbReference>
<dbReference type="SUPFAM" id="SSF51735">
    <property type="entry name" value="NAD(P)-binding Rossmann-fold domains"/>
    <property type="match status" value="1"/>
</dbReference>
<dbReference type="EMBL" id="JBHSAO010000004">
    <property type="protein sequence ID" value="MFC4023653.1"/>
    <property type="molecule type" value="Genomic_DNA"/>
</dbReference>
<protein>
    <submittedName>
        <fullName evidence="3">Gfo/Idh/MocA family protein</fullName>
    </submittedName>
</protein>
<evidence type="ECO:0000259" key="2">
    <source>
        <dbReference type="Pfam" id="PF22725"/>
    </source>
</evidence>
<dbReference type="InterPro" id="IPR055170">
    <property type="entry name" value="GFO_IDH_MocA-like_dom"/>
</dbReference>
<accession>A0ABV8GXZ0</accession>
<dbReference type="InterPro" id="IPR051450">
    <property type="entry name" value="Gfo/Idh/MocA_Oxidoreductases"/>
</dbReference>
<dbReference type="PANTHER" id="PTHR43377:SF1">
    <property type="entry name" value="BILIVERDIN REDUCTASE A"/>
    <property type="match status" value="1"/>
</dbReference>
<evidence type="ECO:0000313" key="3">
    <source>
        <dbReference type="EMBL" id="MFC4023653.1"/>
    </source>
</evidence>
<feature type="domain" description="GFO/IDH/MocA-like oxidoreductase" evidence="2">
    <location>
        <begin position="126"/>
        <end position="234"/>
    </location>
</feature>
<sequence length="330" mass="37716">MKTIGLVGLGNIGKTHLEAYRHVPNAKVIAICTRNGRKDELTSFDGSIVSEYEELLRCEAIDIIDICVPTFLHEEYITKAARAGKHIFCEKPLTLTVEAAERIFRVTEECGVRLFVGHVIRFWPEYQTIKAYSETDKLSNIEMVQMGRYGQLPNWSKWFQHPEKSGGALFDLHIHDIDFVYYLLGKVERVYAVGHQNEYGAWDHIMTTLTFKNQAKAFVEGSQKMPMGYPFTMSLRAQAANSALEFQLKGGANIEKINERRFVFYESDQVSVVNDVVQADAFQNELAYFISCIENDHENHIIPLNDVLYIIKLLQDIEKSLKTGREVPVL</sequence>
<dbReference type="Gene3D" id="3.40.50.720">
    <property type="entry name" value="NAD(P)-binding Rossmann-like Domain"/>
    <property type="match status" value="1"/>
</dbReference>
<keyword evidence="4" id="KW-1185">Reference proteome</keyword>
<dbReference type="InterPro" id="IPR036291">
    <property type="entry name" value="NAD(P)-bd_dom_sf"/>
</dbReference>
<dbReference type="PANTHER" id="PTHR43377">
    <property type="entry name" value="BILIVERDIN REDUCTASE A"/>
    <property type="match status" value="1"/>
</dbReference>
<proteinExistence type="predicted"/>
<reference evidence="4" key="1">
    <citation type="journal article" date="2019" name="Int. J. Syst. Evol. Microbiol.">
        <title>The Global Catalogue of Microorganisms (GCM) 10K type strain sequencing project: providing services to taxonomists for standard genome sequencing and annotation.</title>
        <authorList>
            <consortium name="The Broad Institute Genomics Platform"/>
            <consortium name="The Broad Institute Genome Sequencing Center for Infectious Disease"/>
            <person name="Wu L."/>
            <person name="Ma J."/>
        </authorList>
    </citation>
    <scope>NUCLEOTIDE SEQUENCE [LARGE SCALE GENOMIC DNA]</scope>
    <source>
        <strain evidence="4">IBRC-M 10703</strain>
    </source>
</reference>